<accession>A0ACB9TSN4</accession>
<organism evidence="1 2">
    <name type="scientific">Holotrichia oblita</name>
    <name type="common">Chafer beetle</name>
    <dbReference type="NCBI Taxonomy" id="644536"/>
    <lineage>
        <taxon>Eukaryota</taxon>
        <taxon>Metazoa</taxon>
        <taxon>Ecdysozoa</taxon>
        <taxon>Arthropoda</taxon>
        <taxon>Hexapoda</taxon>
        <taxon>Insecta</taxon>
        <taxon>Pterygota</taxon>
        <taxon>Neoptera</taxon>
        <taxon>Endopterygota</taxon>
        <taxon>Coleoptera</taxon>
        <taxon>Polyphaga</taxon>
        <taxon>Scarabaeiformia</taxon>
        <taxon>Scarabaeidae</taxon>
        <taxon>Melolonthinae</taxon>
        <taxon>Holotrichia</taxon>
    </lineage>
</organism>
<keyword evidence="1" id="KW-0687">Ribonucleoprotein</keyword>
<evidence type="ECO:0000313" key="2">
    <source>
        <dbReference type="Proteomes" id="UP001056778"/>
    </source>
</evidence>
<keyword evidence="2" id="KW-1185">Reference proteome</keyword>
<protein>
    <submittedName>
        <fullName evidence="1">37s ribosomal protein s22</fullName>
    </submittedName>
</protein>
<reference evidence="1" key="1">
    <citation type="submission" date="2022-04" db="EMBL/GenBank/DDBJ databases">
        <title>Chromosome-scale genome assembly of Holotrichia oblita Faldermann.</title>
        <authorList>
            <person name="Rongchong L."/>
        </authorList>
    </citation>
    <scope>NUCLEOTIDE SEQUENCE</scope>
    <source>
        <strain evidence="1">81SQS9</strain>
    </source>
</reference>
<keyword evidence="1" id="KW-0689">Ribosomal protein</keyword>
<evidence type="ECO:0000313" key="1">
    <source>
        <dbReference type="EMBL" id="KAI4469758.1"/>
    </source>
</evidence>
<gene>
    <name evidence="1" type="ORF">MML48_1g10970</name>
</gene>
<proteinExistence type="predicted"/>
<name>A0ACB9TSN4_HOLOL</name>
<comment type="caution">
    <text evidence="1">The sequence shown here is derived from an EMBL/GenBank/DDBJ whole genome shotgun (WGS) entry which is preliminary data.</text>
</comment>
<sequence length="476" mass="55774">MTFKRILYTYSRHFKRKYSTNTNIKPKIEADPSLIVNIENETYKPRQHPGIIKPRTVSLPPNIMKAIEIVLQDYPLKKLLLDSDILTKHLKGRVPPMEENELKETKSRRIKDKVEHILKEKIYNWIPMNYNTYNSLLYLIGRGAPEFAVLTRIFAELSARDVNFKPRSLFDFGSGIGTVTWAARAYWKDHFFENFNVDISVDMNELAQTILRGGHSTSTENLKGVFYRQFLPANNTSYDLVVSAYSMLELPSFQMRMETVLRLWNKTSKYLLVVEQGTNAGFKVINEIRDFILQLKDEKNSAHVFSPCPHDKPCPRFLLNDHTPCNFEVGYTRPFVKESKTRKERYSYVILKKGKRDSIEDEWPRLVRRQWSDQNIQFVECVLQMISPLLIIIGIGFITLVASVPSQRKLVFKDGDPSTGYWETKTQWKTYWVKNWIPKMIYVPIWKKIWSPMSIKQWVPLPRPPPGLKQQPIIPH</sequence>
<dbReference type="Proteomes" id="UP001056778">
    <property type="component" value="Chromosome 1"/>
</dbReference>
<dbReference type="EMBL" id="CM043015">
    <property type="protein sequence ID" value="KAI4469758.1"/>
    <property type="molecule type" value="Genomic_DNA"/>
</dbReference>